<reference evidence="1" key="2">
    <citation type="submission" date="2013-04" db="UniProtKB">
        <authorList>
            <consortium name="EnsemblPlants"/>
        </authorList>
    </citation>
    <scope>IDENTIFICATION</scope>
</reference>
<dbReference type="EnsemblPlants" id="OB05G33880.1">
    <property type="protein sequence ID" value="OB05G33880.1"/>
    <property type="gene ID" value="OB05G33880"/>
</dbReference>
<sequence length="85" mass="9662">MAPSGRRWNYLPRSVLRRISYHVPCKFDRVRGFSCLFSGADDLSLHRVRVPADLRSARFFGSYDRAGDGSSSPADELPARYLQVQ</sequence>
<dbReference type="AlphaFoldDB" id="J3M9W4"/>
<evidence type="ECO:0000313" key="2">
    <source>
        <dbReference type="Proteomes" id="UP000006038"/>
    </source>
</evidence>
<accession>J3M9W4</accession>
<proteinExistence type="predicted"/>
<organism evidence="1">
    <name type="scientific">Oryza brachyantha</name>
    <name type="common">malo sina</name>
    <dbReference type="NCBI Taxonomy" id="4533"/>
    <lineage>
        <taxon>Eukaryota</taxon>
        <taxon>Viridiplantae</taxon>
        <taxon>Streptophyta</taxon>
        <taxon>Embryophyta</taxon>
        <taxon>Tracheophyta</taxon>
        <taxon>Spermatophyta</taxon>
        <taxon>Magnoliopsida</taxon>
        <taxon>Liliopsida</taxon>
        <taxon>Poales</taxon>
        <taxon>Poaceae</taxon>
        <taxon>BOP clade</taxon>
        <taxon>Oryzoideae</taxon>
        <taxon>Oryzeae</taxon>
        <taxon>Oryzinae</taxon>
        <taxon>Oryza</taxon>
    </lineage>
</organism>
<dbReference type="Gramene" id="OB05G33880.1">
    <property type="protein sequence ID" value="OB05G33880.1"/>
    <property type="gene ID" value="OB05G33880"/>
</dbReference>
<dbReference type="Proteomes" id="UP000006038">
    <property type="component" value="Chromosome 5"/>
</dbReference>
<evidence type="ECO:0000313" key="1">
    <source>
        <dbReference type="EnsemblPlants" id="OB05G33880.1"/>
    </source>
</evidence>
<name>J3M9W4_ORYBR</name>
<protein>
    <submittedName>
        <fullName evidence="1">Uncharacterized protein</fullName>
    </submittedName>
</protein>
<keyword evidence="2" id="KW-1185">Reference proteome</keyword>
<dbReference type="HOGENOM" id="CLU_2516265_0_0_1"/>
<reference evidence="1" key="1">
    <citation type="journal article" date="2013" name="Nat. Commun.">
        <title>Whole-genome sequencing of Oryza brachyantha reveals mechanisms underlying Oryza genome evolution.</title>
        <authorList>
            <person name="Chen J."/>
            <person name="Huang Q."/>
            <person name="Gao D."/>
            <person name="Wang J."/>
            <person name="Lang Y."/>
            <person name="Liu T."/>
            <person name="Li B."/>
            <person name="Bai Z."/>
            <person name="Luis Goicoechea J."/>
            <person name="Liang C."/>
            <person name="Chen C."/>
            <person name="Zhang W."/>
            <person name="Sun S."/>
            <person name="Liao Y."/>
            <person name="Zhang X."/>
            <person name="Yang L."/>
            <person name="Song C."/>
            <person name="Wang M."/>
            <person name="Shi J."/>
            <person name="Liu G."/>
            <person name="Liu J."/>
            <person name="Zhou H."/>
            <person name="Zhou W."/>
            <person name="Yu Q."/>
            <person name="An N."/>
            <person name="Chen Y."/>
            <person name="Cai Q."/>
            <person name="Wang B."/>
            <person name="Liu B."/>
            <person name="Min J."/>
            <person name="Huang Y."/>
            <person name="Wu H."/>
            <person name="Li Z."/>
            <person name="Zhang Y."/>
            <person name="Yin Y."/>
            <person name="Song W."/>
            <person name="Jiang J."/>
            <person name="Jackson S.A."/>
            <person name="Wing R.A."/>
            <person name="Wang J."/>
            <person name="Chen M."/>
        </authorList>
    </citation>
    <scope>NUCLEOTIDE SEQUENCE [LARGE SCALE GENOMIC DNA]</scope>
    <source>
        <strain evidence="1">cv. IRGC 101232</strain>
    </source>
</reference>